<dbReference type="InterPro" id="IPR036097">
    <property type="entry name" value="HisK_dim/P_sf"/>
</dbReference>
<evidence type="ECO:0000256" key="2">
    <source>
        <dbReference type="ARBA" id="ARBA00012438"/>
    </source>
</evidence>
<dbReference type="EMBL" id="RCZK01000005">
    <property type="protein sequence ID" value="TPG12689.1"/>
    <property type="molecule type" value="Genomic_DNA"/>
</dbReference>
<keyword evidence="3" id="KW-0808">Transferase</keyword>
<protein>
    <recommendedName>
        <fullName evidence="2">histidine kinase</fullName>
        <ecNumber evidence="2">2.7.13.3</ecNumber>
    </recommendedName>
</protein>
<name>A0A502CKP5_9SPHN</name>
<organism evidence="7 8">
    <name type="scientific">Sphingomonas oligophenolica</name>
    <dbReference type="NCBI Taxonomy" id="301154"/>
    <lineage>
        <taxon>Bacteria</taxon>
        <taxon>Pseudomonadati</taxon>
        <taxon>Pseudomonadota</taxon>
        <taxon>Alphaproteobacteria</taxon>
        <taxon>Sphingomonadales</taxon>
        <taxon>Sphingomonadaceae</taxon>
        <taxon>Sphingomonas</taxon>
    </lineage>
</organism>
<gene>
    <name evidence="7" type="ORF">EAH84_07865</name>
</gene>
<keyword evidence="8" id="KW-1185">Reference proteome</keyword>
<dbReference type="PROSITE" id="PS50109">
    <property type="entry name" value="HIS_KIN"/>
    <property type="match status" value="1"/>
</dbReference>
<proteinExistence type="predicted"/>
<dbReference type="Pfam" id="PF02518">
    <property type="entry name" value="HATPase_c"/>
    <property type="match status" value="1"/>
</dbReference>
<dbReference type="RefSeq" id="WP_140870306.1">
    <property type="nucleotide sequence ID" value="NZ_RCZK01000005.1"/>
</dbReference>
<sequence>MKPDGLPEIPVSHALIDATGRLIAADPAIEALNDAAGGTIGAPLAVPPLATIVRLARRLDILVSRRVTVADGESDLELWVRAQPEGDETRLAISGWREVRPAASPTASTVGAPIDAELRWDVDAALRLTFVSIDAARRWGIDAIALLGQPLTALFAFSDEMMPILDAIARQRPFEEQRAVVRGTDRHVIVDAIVRQDAGGAFAGMVGGAQTADTEPAARAPGDAPTAAFTQGLDKALRAPLARIIANADTINAAPDGPVGDGYTGYAADIANAGRHLLGLVDDLVDLQGIERDGFSLDVEPIDLADIARRAAGLLAVRAGNAEVAIAKPLEDMRVPAHGDFRRVLQILVNLIGNAIRYSPAGSVVMIAAGVAHGQAFATVSDQGKGIAVEDQARIFEKFERIDPSEPGGNGLGLYIARRLASAMAGDLVVESAPDEGARFTLTLPADPARDQDQHQP</sequence>
<dbReference type="SUPFAM" id="SSF55874">
    <property type="entry name" value="ATPase domain of HSP90 chaperone/DNA topoisomerase II/histidine kinase"/>
    <property type="match status" value="1"/>
</dbReference>
<dbReference type="OrthoDB" id="7933832at2"/>
<evidence type="ECO:0000256" key="3">
    <source>
        <dbReference type="ARBA" id="ARBA00022679"/>
    </source>
</evidence>
<evidence type="ECO:0000313" key="7">
    <source>
        <dbReference type="EMBL" id="TPG12689.1"/>
    </source>
</evidence>
<dbReference type="InterPro" id="IPR004358">
    <property type="entry name" value="Sig_transdc_His_kin-like_C"/>
</dbReference>
<keyword evidence="4 7" id="KW-0418">Kinase</keyword>
<evidence type="ECO:0000313" key="8">
    <source>
        <dbReference type="Proteomes" id="UP000318413"/>
    </source>
</evidence>
<dbReference type="InterPro" id="IPR003594">
    <property type="entry name" value="HATPase_dom"/>
</dbReference>
<dbReference type="AlphaFoldDB" id="A0A502CKP5"/>
<comment type="catalytic activity">
    <reaction evidence="1">
        <text>ATP + protein L-histidine = ADP + protein N-phospho-L-histidine.</text>
        <dbReference type="EC" id="2.7.13.3"/>
    </reaction>
</comment>
<evidence type="ECO:0000256" key="4">
    <source>
        <dbReference type="ARBA" id="ARBA00022777"/>
    </source>
</evidence>
<evidence type="ECO:0000256" key="1">
    <source>
        <dbReference type="ARBA" id="ARBA00000085"/>
    </source>
</evidence>
<dbReference type="SUPFAM" id="SSF47384">
    <property type="entry name" value="Homodimeric domain of signal transducing histidine kinase"/>
    <property type="match status" value="1"/>
</dbReference>
<reference evidence="7 8" key="1">
    <citation type="journal article" date="2019" name="Environ. Microbiol.">
        <title>Species interactions and distinct microbial communities in high Arctic permafrost affected cryosols are associated with the CH4 and CO2 gas fluxes.</title>
        <authorList>
            <person name="Altshuler I."/>
            <person name="Hamel J."/>
            <person name="Turney S."/>
            <person name="Magnuson E."/>
            <person name="Levesque R."/>
            <person name="Greer C."/>
            <person name="Whyte L.G."/>
        </authorList>
    </citation>
    <scope>NUCLEOTIDE SEQUENCE [LARGE SCALE GENOMIC DNA]</scope>
    <source>
        <strain evidence="7 8">S5.1</strain>
    </source>
</reference>
<dbReference type="Proteomes" id="UP000318413">
    <property type="component" value="Unassembled WGS sequence"/>
</dbReference>
<dbReference type="InterPro" id="IPR050736">
    <property type="entry name" value="Sensor_HK_Regulatory"/>
</dbReference>
<dbReference type="SMART" id="SM00387">
    <property type="entry name" value="HATPase_c"/>
    <property type="match status" value="1"/>
</dbReference>
<dbReference type="Gene3D" id="3.30.565.10">
    <property type="entry name" value="Histidine kinase-like ATPase, C-terminal domain"/>
    <property type="match status" value="1"/>
</dbReference>
<comment type="caution">
    <text evidence="7">The sequence shown here is derived from an EMBL/GenBank/DDBJ whole genome shotgun (WGS) entry which is preliminary data.</text>
</comment>
<dbReference type="GO" id="GO:0000155">
    <property type="term" value="F:phosphorelay sensor kinase activity"/>
    <property type="evidence" value="ECO:0007669"/>
    <property type="project" value="InterPro"/>
</dbReference>
<feature type="domain" description="Histidine kinase" evidence="6">
    <location>
        <begin position="232"/>
        <end position="448"/>
    </location>
</feature>
<dbReference type="Gene3D" id="1.10.287.130">
    <property type="match status" value="1"/>
</dbReference>
<dbReference type="InterPro" id="IPR005467">
    <property type="entry name" value="His_kinase_dom"/>
</dbReference>
<accession>A0A502CKP5</accession>
<dbReference type="InterPro" id="IPR036890">
    <property type="entry name" value="HATPase_C_sf"/>
</dbReference>
<dbReference type="PANTHER" id="PTHR43711:SF1">
    <property type="entry name" value="HISTIDINE KINASE 1"/>
    <property type="match status" value="1"/>
</dbReference>
<keyword evidence="5" id="KW-0902">Two-component regulatory system</keyword>
<evidence type="ECO:0000259" key="6">
    <source>
        <dbReference type="PROSITE" id="PS50109"/>
    </source>
</evidence>
<dbReference type="EC" id="2.7.13.3" evidence="2"/>
<dbReference type="PANTHER" id="PTHR43711">
    <property type="entry name" value="TWO-COMPONENT HISTIDINE KINASE"/>
    <property type="match status" value="1"/>
</dbReference>
<evidence type="ECO:0000256" key="5">
    <source>
        <dbReference type="ARBA" id="ARBA00023012"/>
    </source>
</evidence>
<dbReference type="PRINTS" id="PR00344">
    <property type="entry name" value="BCTRLSENSOR"/>
</dbReference>